<evidence type="ECO:0000313" key="2">
    <source>
        <dbReference type="EMBL" id="RAK20886.1"/>
    </source>
</evidence>
<dbReference type="InterPro" id="IPR003439">
    <property type="entry name" value="ABC_transporter-like_ATP-bd"/>
</dbReference>
<evidence type="ECO:0000313" key="3">
    <source>
        <dbReference type="Proteomes" id="UP000249165"/>
    </source>
</evidence>
<dbReference type="SUPFAM" id="SSF52540">
    <property type="entry name" value="P-loop containing nucleoside triphosphate hydrolases"/>
    <property type="match status" value="1"/>
</dbReference>
<dbReference type="GO" id="GO:0016887">
    <property type="term" value="F:ATP hydrolysis activity"/>
    <property type="evidence" value="ECO:0007669"/>
    <property type="project" value="InterPro"/>
</dbReference>
<dbReference type="InterPro" id="IPR015854">
    <property type="entry name" value="ABC_transpr_LolD-like"/>
</dbReference>
<comment type="caution">
    <text evidence="2">The sequence shown here is derived from an EMBL/GenBank/DDBJ whole genome shotgun (WGS) entry which is preliminary data.</text>
</comment>
<dbReference type="PANTHER" id="PTHR24220">
    <property type="entry name" value="IMPORT ATP-BINDING PROTEIN"/>
    <property type="match status" value="1"/>
</dbReference>
<dbReference type="EMBL" id="QLMG01000005">
    <property type="protein sequence ID" value="RAK20886.1"/>
    <property type="molecule type" value="Genomic_DNA"/>
</dbReference>
<protein>
    <submittedName>
        <fullName evidence="2">Alpha-D-ribose 1-methylphosphonate 5-triphosphate synthase subunit PhnL</fullName>
    </submittedName>
</protein>
<dbReference type="GO" id="GO:0005886">
    <property type="term" value="C:plasma membrane"/>
    <property type="evidence" value="ECO:0007669"/>
    <property type="project" value="TreeGrafter"/>
</dbReference>
<name>A0A327YKW4_9RHOB</name>
<evidence type="ECO:0000259" key="1">
    <source>
        <dbReference type="Pfam" id="PF00005"/>
    </source>
</evidence>
<dbReference type="Gene3D" id="3.40.50.300">
    <property type="entry name" value="P-loop containing nucleotide triphosphate hydrolases"/>
    <property type="match status" value="1"/>
</dbReference>
<sequence>MPLLTVERLIVEGLAKTFHLRRSDIGLVTQFPTARPRVAAEDIAAAPQRFAPLRVAGASADRAIGEARHRLAACGLREALWRAVPGTFSGAEKQRVDLARALIRPPRLLLPDAPTATLDAQARAAPAQRPAALKTRGVATIGVSHRPGDVTRLINRTIDLTPSEVAHVAE</sequence>
<dbReference type="Pfam" id="PF00005">
    <property type="entry name" value="ABC_tran"/>
    <property type="match status" value="1"/>
</dbReference>
<dbReference type="GO" id="GO:0005524">
    <property type="term" value="F:ATP binding"/>
    <property type="evidence" value="ECO:0007669"/>
    <property type="project" value="InterPro"/>
</dbReference>
<organism evidence="2 3">
    <name type="scientific">Salipiger aestuarii</name>
    <dbReference type="NCBI Taxonomy" id="568098"/>
    <lineage>
        <taxon>Bacteria</taxon>
        <taxon>Pseudomonadati</taxon>
        <taxon>Pseudomonadota</taxon>
        <taxon>Alphaproteobacteria</taxon>
        <taxon>Rhodobacterales</taxon>
        <taxon>Roseobacteraceae</taxon>
        <taxon>Salipiger</taxon>
    </lineage>
</organism>
<keyword evidence="3" id="KW-1185">Reference proteome</keyword>
<dbReference type="AlphaFoldDB" id="A0A327YKW4"/>
<feature type="domain" description="ABC transporter" evidence="1">
    <location>
        <begin position="17"/>
        <end position="116"/>
    </location>
</feature>
<dbReference type="Proteomes" id="UP000249165">
    <property type="component" value="Unassembled WGS sequence"/>
</dbReference>
<accession>A0A327YKW4</accession>
<dbReference type="GO" id="GO:0022857">
    <property type="term" value="F:transmembrane transporter activity"/>
    <property type="evidence" value="ECO:0007669"/>
    <property type="project" value="TreeGrafter"/>
</dbReference>
<dbReference type="RefSeq" id="WP_276613102.1">
    <property type="nucleotide sequence ID" value="NZ_LIQE01000006.1"/>
</dbReference>
<proteinExistence type="predicted"/>
<dbReference type="InterPro" id="IPR027417">
    <property type="entry name" value="P-loop_NTPase"/>
</dbReference>
<reference evidence="2 3" key="1">
    <citation type="submission" date="2018-06" db="EMBL/GenBank/DDBJ databases">
        <title>Genomic Encyclopedia of Archaeal and Bacterial Type Strains, Phase II (KMG-II): from individual species to whole genera.</title>
        <authorList>
            <person name="Goeker M."/>
        </authorList>
    </citation>
    <scope>NUCLEOTIDE SEQUENCE [LARGE SCALE GENOMIC DNA]</scope>
    <source>
        <strain evidence="2 3">DSM 22011</strain>
    </source>
</reference>
<gene>
    <name evidence="2" type="ORF">ATI53_1005135</name>
</gene>